<protein>
    <recommendedName>
        <fullName evidence="3">YugN-like family protein</fullName>
    </recommendedName>
</protein>
<evidence type="ECO:0008006" key="3">
    <source>
        <dbReference type="Google" id="ProtNLM"/>
    </source>
</evidence>
<dbReference type="Pfam" id="PF08868">
    <property type="entry name" value="YugN"/>
    <property type="match status" value="1"/>
</dbReference>
<evidence type="ECO:0000313" key="2">
    <source>
        <dbReference type="Proteomes" id="UP000036867"/>
    </source>
</evidence>
<dbReference type="OrthoDB" id="2679642at2"/>
<evidence type="ECO:0000313" key="1">
    <source>
        <dbReference type="EMBL" id="KOO49399.1"/>
    </source>
</evidence>
<dbReference type="InterPro" id="IPR036491">
    <property type="entry name" value="YugN-like_sf"/>
</dbReference>
<dbReference type="RefSeq" id="WP_053417567.1">
    <property type="nucleotide sequence ID" value="NZ_LILB01000005.1"/>
</dbReference>
<dbReference type="EMBL" id="LILB01000005">
    <property type="protein sequence ID" value="KOO49399.1"/>
    <property type="molecule type" value="Genomic_DNA"/>
</dbReference>
<dbReference type="Gene3D" id="3.30.310.100">
    <property type="entry name" value="YugN-like"/>
    <property type="match status" value="1"/>
</dbReference>
<keyword evidence="2" id="KW-1185">Reference proteome</keyword>
<proteinExistence type="predicted"/>
<dbReference type="STRING" id="263475.AMD00_13605"/>
<reference evidence="2" key="1">
    <citation type="submission" date="2015-08" db="EMBL/GenBank/DDBJ databases">
        <title>Fjat-10028 dsm 16317.</title>
        <authorList>
            <person name="Liu B."/>
            <person name="Wang J."/>
            <person name="Zhu Y."/>
            <person name="Liu G."/>
            <person name="Chen Q."/>
            <person name="Chen Z."/>
            <person name="Lan J."/>
            <person name="Che J."/>
            <person name="Ge C."/>
            <person name="Shi H."/>
            <person name="Pan Z."/>
            <person name="Liu X."/>
        </authorList>
    </citation>
    <scope>NUCLEOTIDE SEQUENCE [LARGE SCALE GENOMIC DNA]</scope>
    <source>
        <strain evidence="2">DSM 16317</strain>
    </source>
</reference>
<accession>A0A0M0LEB5</accession>
<organism evidence="1 2">
    <name type="scientific">Viridibacillus arvi</name>
    <dbReference type="NCBI Taxonomy" id="263475"/>
    <lineage>
        <taxon>Bacteria</taxon>
        <taxon>Bacillati</taxon>
        <taxon>Bacillota</taxon>
        <taxon>Bacilli</taxon>
        <taxon>Bacillales</taxon>
        <taxon>Caryophanaceae</taxon>
        <taxon>Viridibacillus</taxon>
    </lineage>
</organism>
<sequence>MYFENTGLENTLADITLLDDLMREHGLIRATGWDYERVTWDRRFDVREGTFYLRVFGFTKDGDIGANDAMITLLKPALGKHYFPHGVEYGEGEVFPAHLVKSCQEILKSLEKQIKSFEIHA</sequence>
<dbReference type="PATRIC" id="fig|263475.3.peg.3981"/>
<name>A0A0M0LEB5_9BACL</name>
<dbReference type="SUPFAM" id="SSF160755">
    <property type="entry name" value="YugN-like"/>
    <property type="match status" value="1"/>
</dbReference>
<dbReference type="AlphaFoldDB" id="A0A0M0LEB5"/>
<dbReference type="GeneID" id="301137133"/>
<gene>
    <name evidence="1" type="ORF">AMD00_13605</name>
</gene>
<dbReference type="InterPro" id="IPR014967">
    <property type="entry name" value="Uncharacterised_YugN-like"/>
</dbReference>
<comment type="caution">
    <text evidence="1">The sequence shown here is derived from an EMBL/GenBank/DDBJ whole genome shotgun (WGS) entry which is preliminary data.</text>
</comment>
<dbReference type="Proteomes" id="UP000036867">
    <property type="component" value="Unassembled WGS sequence"/>
</dbReference>